<proteinExistence type="predicted"/>
<sequence length="121" mass="13029">MKVVAVKRDHLADAFANTARGATGETTVHSSQTPMRPYMTPMRDSAYDPSATPMHDGMRTPVVDRGWNACETVTPKRSPGRDDCWGGGGQTPVSERIGKLCSAPASSSRELQSSSFMARRG</sequence>
<dbReference type="Proteomes" id="UP000824469">
    <property type="component" value="Unassembled WGS sequence"/>
</dbReference>
<feature type="region of interest" description="Disordered" evidence="1">
    <location>
        <begin position="21"/>
        <end position="62"/>
    </location>
</feature>
<feature type="region of interest" description="Disordered" evidence="1">
    <location>
        <begin position="72"/>
        <end position="91"/>
    </location>
</feature>
<evidence type="ECO:0000256" key="1">
    <source>
        <dbReference type="SAM" id="MobiDB-lite"/>
    </source>
</evidence>
<reference evidence="2 3" key="1">
    <citation type="journal article" date="2021" name="Nat. Plants">
        <title>The Taxus genome provides insights into paclitaxel biosynthesis.</title>
        <authorList>
            <person name="Xiong X."/>
            <person name="Gou J."/>
            <person name="Liao Q."/>
            <person name="Li Y."/>
            <person name="Zhou Q."/>
            <person name="Bi G."/>
            <person name="Li C."/>
            <person name="Du R."/>
            <person name="Wang X."/>
            <person name="Sun T."/>
            <person name="Guo L."/>
            <person name="Liang H."/>
            <person name="Lu P."/>
            <person name="Wu Y."/>
            <person name="Zhang Z."/>
            <person name="Ro D.K."/>
            <person name="Shang Y."/>
            <person name="Huang S."/>
            <person name="Yan J."/>
        </authorList>
    </citation>
    <scope>NUCLEOTIDE SEQUENCE [LARGE SCALE GENOMIC DNA]</scope>
    <source>
        <strain evidence="2">Ta-2019</strain>
    </source>
</reference>
<comment type="caution">
    <text evidence="2">The sequence shown here is derived from an EMBL/GenBank/DDBJ whole genome shotgun (WGS) entry which is preliminary data.</text>
</comment>
<dbReference type="EMBL" id="JAHRHJ020000011">
    <property type="protein sequence ID" value="KAH9295947.1"/>
    <property type="molecule type" value="Genomic_DNA"/>
</dbReference>
<keyword evidence="3" id="KW-1185">Reference proteome</keyword>
<feature type="region of interest" description="Disordered" evidence="1">
    <location>
        <begin position="101"/>
        <end position="121"/>
    </location>
</feature>
<feature type="compositionally biased region" description="Polar residues" evidence="1">
    <location>
        <begin position="104"/>
        <end position="121"/>
    </location>
</feature>
<evidence type="ECO:0000313" key="3">
    <source>
        <dbReference type="Proteomes" id="UP000824469"/>
    </source>
</evidence>
<dbReference type="AlphaFoldDB" id="A0AA38FBW6"/>
<dbReference type="OMA" id="WEEGNLA"/>
<gene>
    <name evidence="2" type="ORF">KI387_039535</name>
</gene>
<organism evidence="2 3">
    <name type="scientific">Taxus chinensis</name>
    <name type="common">Chinese yew</name>
    <name type="synonym">Taxus wallichiana var. chinensis</name>
    <dbReference type="NCBI Taxonomy" id="29808"/>
    <lineage>
        <taxon>Eukaryota</taxon>
        <taxon>Viridiplantae</taxon>
        <taxon>Streptophyta</taxon>
        <taxon>Embryophyta</taxon>
        <taxon>Tracheophyta</taxon>
        <taxon>Spermatophyta</taxon>
        <taxon>Pinopsida</taxon>
        <taxon>Pinidae</taxon>
        <taxon>Conifers II</taxon>
        <taxon>Cupressales</taxon>
        <taxon>Taxaceae</taxon>
        <taxon>Taxus</taxon>
    </lineage>
</organism>
<evidence type="ECO:0000313" key="2">
    <source>
        <dbReference type="EMBL" id="KAH9295947.1"/>
    </source>
</evidence>
<feature type="non-terminal residue" evidence="2">
    <location>
        <position position="121"/>
    </location>
</feature>
<name>A0AA38FBW6_TAXCH</name>
<feature type="compositionally biased region" description="Polar residues" evidence="1">
    <location>
        <begin position="24"/>
        <end position="34"/>
    </location>
</feature>
<protein>
    <submittedName>
        <fullName evidence="2">Uncharacterized protein</fullName>
    </submittedName>
</protein>
<accession>A0AA38FBW6</accession>